<evidence type="ECO:0000256" key="1">
    <source>
        <dbReference type="ARBA" id="ARBA00023015"/>
    </source>
</evidence>
<protein>
    <submittedName>
        <fullName evidence="5">GntR family transcriptional regulator</fullName>
    </submittedName>
</protein>
<dbReference type="PRINTS" id="PR00035">
    <property type="entry name" value="HTHGNTR"/>
</dbReference>
<proteinExistence type="predicted"/>
<dbReference type="RefSeq" id="WP_173769139.1">
    <property type="nucleotide sequence ID" value="NZ_JAAITS010000003.1"/>
</dbReference>
<dbReference type="Pfam" id="PF00532">
    <property type="entry name" value="Peripla_BP_1"/>
    <property type="match status" value="1"/>
</dbReference>
<name>A0ABX2H1Y0_9FIRM</name>
<keyword evidence="1" id="KW-0805">Transcription regulation</keyword>
<dbReference type="InterPro" id="IPR033532">
    <property type="entry name" value="AraR_ligand_bind_dom"/>
</dbReference>
<dbReference type="Gene3D" id="3.40.50.2300">
    <property type="match status" value="2"/>
</dbReference>
<keyword evidence="3" id="KW-0804">Transcription</keyword>
<evidence type="ECO:0000259" key="4">
    <source>
        <dbReference type="PROSITE" id="PS50949"/>
    </source>
</evidence>
<evidence type="ECO:0000256" key="3">
    <source>
        <dbReference type="ARBA" id="ARBA00023163"/>
    </source>
</evidence>
<dbReference type="Proteomes" id="UP001644719">
    <property type="component" value="Unassembled WGS sequence"/>
</dbReference>
<evidence type="ECO:0000256" key="2">
    <source>
        <dbReference type="ARBA" id="ARBA00023125"/>
    </source>
</evidence>
<dbReference type="Pfam" id="PF00392">
    <property type="entry name" value="GntR"/>
    <property type="match status" value="1"/>
</dbReference>
<comment type="caution">
    <text evidence="5">The sequence shown here is derived from an EMBL/GenBank/DDBJ whole genome shotgun (WGS) entry which is preliminary data.</text>
</comment>
<dbReference type="CDD" id="cd07377">
    <property type="entry name" value="WHTH_GntR"/>
    <property type="match status" value="1"/>
</dbReference>
<dbReference type="InterPro" id="IPR028082">
    <property type="entry name" value="Peripla_BP_I"/>
</dbReference>
<reference evidence="5 6" key="1">
    <citation type="journal article" date="2020" name="Cell Host Microbe">
        <title>Functional and Genomic Variation between Human-Derived Isolates of Lachnospiraceae Reveals Inter- and Intra-Species Diversity.</title>
        <authorList>
            <person name="Sorbara M.T."/>
            <person name="Littmann E.R."/>
            <person name="Fontana E."/>
            <person name="Moody T.U."/>
            <person name="Kohout C.E."/>
            <person name="Gjonbalaj M."/>
            <person name="Eaton V."/>
            <person name="Seok R."/>
            <person name="Leiner I.M."/>
            <person name="Pamer E.G."/>
        </authorList>
    </citation>
    <scope>NUCLEOTIDE SEQUENCE [LARGE SCALE GENOMIC DNA]</scope>
    <source>
        <strain evidence="5 6">MSK.17.74</strain>
    </source>
</reference>
<dbReference type="SMART" id="SM00345">
    <property type="entry name" value="HTH_GNTR"/>
    <property type="match status" value="1"/>
</dbReference>
<accession>A0ABX2H1Y0</accession>
<dbReference type="Gene3D" id="1.10.10.10">
    <property type="entry name" value="Winged helix-like DNA-binding domain superfamily/Winged helix DNA-binding domain"/>
    <property type="match status" value="1"/>
</dbReference>
<sequence length="382" mass="42964">MAIKYKWLVEQLREIISDSIQKGINKLPTEQELAVRYRVSRQTVRAALAVLEDEREIRRIKGSGAYITGLSSLEDRNIVGILIPDEQQYEYPALINDIRVALTAEGFSCKVYPTHNHVDQERQILQFLLKSPLRALIVEPVKSALPSPNTELYQRLIQRGTSILFLGCAYPQLSQIPVIYEDNLYGAGLLVQSLVEKGHSSIAGIFQMDDQRGLERYQGFLDAMQNQGLTVPDRNICWYTTQELDDFRQSQDISFLKKFLERITPDCTAFICEDDFIAWLLWEELSLGQEKKIATHASLSSSLQSTGFTAASADHSFETTIALAAFNTSYLTTSGLLRATTLTHQTHQPGTLAAQMSINKLKGLPVSSQEVPWQLSLPKSHN</sequence>
<organism evidence="5 6">
    <name type="scientific">Blautia faecis</name>
    <dbReference type="NCBI Taxonomy" id="871665"/>
    <lineage>
        <taxon>Bacteria</taxon>
        <taxon>Bacillati</taxon>
        <taxon>Bacillota</taxon>
        <taxon>Clostridia</taxon>
        <taxon>Lachnospirales</taxon>
        <taxon>Lachnospiraceae</taxon>
        <taxon>Blautia</taxon>
    </lineage>
</organism>
<dbReference type="EMBL" id="JAAITS010000003">
    <property type="protein sequence ID" value="NSG84108.1"/>
    <property type="molecule type" value="Genomic_DNA"/>
</dbReference>
<dbReference type="InterPro" id="IPR001761">
    <property type="entry name" value="Peripla_BP/Lac1_sug-bd_dom"/>
</dbReference>
<dbReference type="InterPro" id="IPR036390">
    <property type="entry name" value="WH_DNA-bd_sf"/>
</dbReference>
<feature type="domain" description="HTH gntR-type" evidence="4">
    <location>
        <begin position="2"/>
        <end position="70"/>
    </location>
</feature>
<dbReference type="PANTHER" id="PTHR30146">
    <property type="entry name" value="LACI-RELATED TRANSCRIPTIONAL REPRESSOR"/>
    <property type="match status" value="1"/>
</dbReference>
<dbReference type="SUPFAM" id="SSF46785">
    <property type="entry name" value="Winged helix' DNA-binding domain"/>
    <property type="match status" value="1"/>
</dbReference>
<dbReference type="SUPFAM" id="SSF53822">
    <property type="entry name" value="Periplasmic binding protein-like I"/>
    <property type="match status" value="1"/>
</dbReference>
<evidence type="ECO:0000313" key="6">
    <source>
        <dbReference type="Proteomes" id="UP001644719"/>
    </source>
</evidence>
<dbReference type="CDD" id="cd01541">
    <property type="entry name" value="PBP1_AraR"/>
    <property type="match status" value="1"/>
</dbReference>
<dbReference type="PANTHER" id="PTHR30146:SF109">
    <property type="entry name" value="HTH-TYPE TRANSCRIPTIONAL REGULATOR GALS"/>
    <property type="match status" value="1"/>
</dbReference>
<dbReference type="InterPro" id="IPR000524">
    <property type="entry name" value="Tscrpt_reg_HTH_GntR"/>
</dbReference>
<keyword evidence="6" id="KW-1185">Reference proteome</keyword>
<gene>
    <name evidence="5" type="ORF">G5B17_01360</name>
</gene>
<dbReference type="InterPro" id="IPR036388">
    <property type="entry name" value="WH-like_DNA-bd_sf"/>
</dbReference>
<keyword evidence="2" id="KW-0238">DNA-binding</keyword>
<evidence type="ECO:0000313" key="5">
    <source>
        <dbReference type="EMBL" id="NSG84108.1"/>
    </source>
</evidence>
<dbReference type="PROSITE" id="PS50949">
    <property type="entry name" value="HTH_GNTR"/>
    <property type="match status" value="1"/>
</dbReference>